<keyword evidence="3" id="KW-1185">Reference proteome</keyword>
<feature type="compositionally biased region" description="Basic residues" evidence="1">
    <location>
        <begin position="155"/>
        <end position="164"/>
    </location>
</feature>
<accession>A0ABP3YQI5</accession>
<evidence type="ECO:0000313" key="2">
    <source>
        <dbReference type="EMBL" id="GAA0897865.1"/>
    </source>
</evidence>
<evidence type="ECO:0000256" key="1">
    <source>
        <dbReference type="SAM" id="MobiDB-lite"/>
    </source>
</evidence>
<feature type="compositionally biased region" description="Basic residues" evidence="1">
    <location>
        <begin position="121"/>
        <end position="132"/>
    </location>
</feature>
<feature type="compositionally biased region" description="Basic and acidic residues" evidence="1">
    <location>
        <begin position="133"/>
        <end position="154"/>
    </location>
</feature>
<evidence type="ECO:0000313" key="3">
    <source>
        <dbReference type="Proteomes" id="UP001499967"/>
    </source>
</evidence>
<feature type="region of interest" description="Disordered" evidence="1">
    <location>
        <begin position="118"/>
        <end position="199"/>
    </location>
</feature>
<dbReference type="Proteomes" id="UP001499967">
    <property type="component" value="Unassembled WGS sequence"/>
</dbReference>
<gene>
    <name evidence="2" type="ORF">GCM10009559_59250</name>
</gene>
<reference evidence="3" key="1">
    <citation type="journal article" date="2019" name="Int. J. Syst. Evol. Microbiol.">
        <title>The Global Catalogue of Microorganisms (GCM) 10K type strain sequencing project: providing services to taxonomists for standard genome sequencing and annotation.</title>
        <authorList>
            <consortium name="The Broad Institute Genomics Platform"/>
            <consortium name="The Broad Institute Genome Sequencing Center for Infectious Disease"/>
            <person name="Wu L."/>
            <person name="Ma J."/>
        </authorList>
    </citation>
    <scope>NUCLEOTIDE SEQUENCE [LARGE SCALE GENOMIC DNA]</scope>
    <source>
        <strain evidence="3">JCM 11117</strain>
    </source>
</reference>
<dbReference type="RefSeq" id="WP_343944956.1">
    <property type="nucleotide sequence ID" value="NZ_BAAAHP010000187.1"/>
</dbReference>
<proteinExistence type="predicted"/>
<comment type="caution">
    <text evidence="2">The sequence shown here is derived from an EMBL/GenBank/DDBJ whole genome shotgun (WGS) entry which is preliminary data.</text>
</comment>
<feature type="region of interest" description="Disordered" evidence="1">
    <location>
        <begin position="1"/>
        <end position="26"/>
    </location>
</feature>
<dbReference type="EMBL" id="BAAAHP010000187">
    <property type="protein sequence ID" value="GAA0897865.1"/>
    <property type="molecule type" value="Genomic_DNA"/>
</dbReference>
<organism evidence="2 3">
    <name type="scientific">Pseudonocardia zijingensis</name>
    <dbReference type="NCBI Taxonomy" id="153376"/>
    <lineage>
        <taxon>Bacteria</taxon>
        <taxon>Bacillati</taxon>
        <taxon>Actinomycetota</taxon>
        <taxon>Actinomycetes</taxon>
        <taxon>Pseudonocardiales</taxon>
        <taxon>Pseudonocardiaceae</taxon>
        <taxon>Pseudonocardia</taxon>
    </lineage>
</organism>
<sequence>MTVAPDLARKLAEQGDQPDPIPGLDPDTKTCDHCGAEFHRSTRRSRAAFAKRRFCSEACAHRGIPRPGTRGPRSGLPAESRTCEHCGQLYHRMIGQARSTFAKRRFCSRTCAAAGIDRPGQGRRTHCRSGRHKLPDTDGPRACNECRQERERGQRPTRPRKPPAKKTPPIRAAIATQPELPVWRPAGFPPTPNTRPRAS</sequence>
<protein>
    <submittedName>
        <fullName evidence="2">Uncharacterized protein</fullName>
    </submittedName>
</protein>
<name>A0ABP3YQI5_9PSEU</name>